<keyword evidence="2 4" id="KW-0863">Zinc-finger</keyword>
<dbReference type="GO" id="GO:0042826">
    <property type="term" value="F:histone deacetylase binding"/>
    <property type="evidence" value="ECO:0007669"/>
    <property type="project" value="InterPro"/>
</dbReference>
<dbReference type="PROSITE" id="PS01360">
    <property type="entry name" value="ZF_MYND_1"/>
    <property type="match status" value="1"/>
</dbReference>
<feature type="domain" description="MYND-type" evidence="5">
    <location>
        <begin position="178"/>
        <end position="219"/>
    </location>
</feature>
<evidence type="ECO:0000313" key="7">
    <source>
        <dbReference type="RefSeq" id="XP_055874321.1"/>
    </source>
</evidence>
<keyword evidence="1" id="KW-0479">Metal-binding</keyword>
<evidence type="ECO:0000259" key="5">
    <source>
        <dbReference type="PROSITE" id="PS50865"/>
    </source>
</evidence>
<dbReference type="OrthoDB" id="5282002at2759"/>
<dbReference type="Pfam" id="PF01753">
    <property type="entry name" value="zf-MYND"/>
    <property type="match status" value="1"/>
</dbReference>
<dbReference type="GeneID" id="106054274"/>
<dbReference type="InterPro" id="IPR046341">
    <property type="entry name" value="SET_dom_sf"/>
</dbReference>
<organism evidence="6 7">
    <name type="scientific">Biomphalaria glabrata</name>
    <name type="common">Bloodfluke planorb</name>
    <name type="synonym">Freshwater snail</name>
    <dbReference type="NCBI Taxonomy" id="6526"/>
    <lineage>
        <taxon>Eukaryota</taxon>
        <taxon>Metazoa</taxon>
        <taxon>Spiralia</taxon>
        <taxon>Lophotrochozoa</taxon>
        <taxon>Mollusca</taxon>
        <taxon>Gastropoda</taxon>
        <taxon>Heterobranchia</taxon>
        <taxon>Euthyneura</taxon>
        <taxon>Panpulmonata</taxon>
        <taxon>Hygrophila</taxon>
        <taxon>Lymnaeoidea</taxon>
        <taxon>Planorbidae</taxon>
        <taxon>Biomphalaria</taxon>
    </lineage>
</organism>
<sequence>MSNLSDMKPKSFTAEDVFKFNEILEEAKDPQLLVCNDSIFEQSYAQSDRIKTLPYQDTCWTMEEVELGDSNEQDTKRVIIVSELSFQSTQEVVEMSVALTASVSLEKQTLHLLSHACLHPRKKHARRPHYLLLKNNVNESRSILKDIQDFGINLIGTSLTDTVPVNVNPPEEALFYVCHNCGLKATQDFFITCPKCSAVYYCDETCQTEAYHQRHRLECQKFSACMNKENSLGRFCFEFSEVCTQRKFAKQKLFNFLKCHDVFDQGLWRRECQLSCYNDIPYGALPNDEKLYVLPLEGVVLQSALVNSVSIDEPLKDWSDYYNLRGFWLDSPIAGLLHYPLTLYWIITTCLPKHYPEVFENMKTSHSVEVHVLGAEKEAEMFHPFLELARLLSPLKVQLHLFGDQLVHHSSCSSENLSFSTHPGFYHASISSVSTLPHMAIGFNAGLSAYPSFKETLEILLHQRCPVYCTDYCYLSLLHSRKALKKSKLGSLSDAQINPFRCPFRIFTSDSNLPRYSNAWAFHIKSLN</sequence>
<name>A0A9W2ZHA0_BIOGL</name>
<evidence type="ECO:0000256" key="2">
    <source>
        <dbReference type="ARBA" id="ARBA00022771"/>
    </source>
</evidence>
<evidence type="ECO:0000313" key="6">
    <source>
        <dbReference type="Proteomes" id="UP001165740"/>
    </source>
</evidence>
<dbReference type="Gene3D" id="6.10.140.2220">
    <property type="match status" value="1"/>
</dbReference>
<evidence type="ECO:0000256" key="1">
    <source>
        <dbReference type="ARBA" id="ARBA00022723"/>
    </source>
</evidence>
<dbReference type="InterPro" id="IPR002893">
    <property type="entry name" value="Znf_MYND"/>
</dbReference>
<dbReference type="Proteomes" id="UP001165740">
    <property type="component" value="Chromosome 1"/>
</dbReference>
<protein>
    <submittedName>
        <fullName evidence="7">Zinc finger MYND domain-containing protein 15-like isoform X1</fullName>
    </submittedName>
</protein>
<dbReference type="GO" id="GO:0045892">
    <property type="term" value="P:negative regulation of DNA-templated transcription"/>
    <property type="evidence" value="ECO:0007669"/>
    <property type="project" value="InterPro"/>
</dbReference>
<dbReference type="RefSeq" id="XP_055874321.1">
    <property type="nucleotide sequence ID" value="XM_056018346.1"/>
</dbReference>
<dbReference type="SUPFAM" id="SSF144232">
    <property type="entry name" value="HIT/MYND zinc finger-like"/>
    <property type="match status" value="1"/>
</dbReference>
<dbReference type="AlphaFoldDB" id="A0A9W2ZHA0"/>
<dbReference type="Pfam" id="PF20179">
    <property type="entry name" value="MSS51_C"/>
    <property type="match status" value="1"/>
</dbReference>
<proteinExistence type="predicted"/>
<evidence type="ECO:0000256" key="4">
    <source>
        <dbReference type="PROSITE-ProRule" id="PRU00134"/>
    </source>
</evidence>
<gene>
    <name evidence="7" type="primary">LOC106054274</name>
</gene>
<evidence type="ECO:0000256" key="3">
    <source>
        <dbReference type="ARBA" id="ARBA00022833"/>
    </source>
</evidence>
<dbReference type="Gene3D" id="2.170.270.10">
    <property type="entry name" value="SET domain"/>
    <property type="match status" value="1"/>
</dbReference>
<dbReference type="PANTHER" id="PTHR47085">
    <property type="entry name" value="ZINC FINGER MYND DOMAIN-CONTAINING PROTEIN 15"/>
    <property type="match status" value="1"/>
</dbReference>
<dbReference type="GO" id="GO:0008270">
    <property type="term" value="F:zinc ion binding"/>
    <property type="evidence" value="ECO:0007669"/>
    <property type="project" value="UniProtKB-KW"/>
</dbReference>
<accession>A0A9W2ZHA0</accession>
<keyword evidence="6" id="KW-1185">Reference proteome</keyword>
<dbReference type="PANTHER" id="PTHR47085:SF1">
    <property type="entry name" value="ZINC FINGER MYND DOMAIN-CONTAINING PROTEIN 15"/>
    <property type="match status" value="1"/>
</dbReference>
<dbReference type="PROSITE" id="PS50865">
    <property type="entry name" value="ZF_MYND_2"/>
    <property type="match status" value="1"/>
</dbReference>
<dbReference type="InterPro" id="IPR046824">
    <property type="entry name" value="Mss51-like_C"/>
</dbReference>
<reference evidence="7" key="1">
    <citation type="submission" date="2025-08" db="UniProtKB">
        <authorList>
            <consortium name="RefSeq"/>
        </authorList>
    </citation>
    <scope>IDENTIFICATION</scope>
</reference>
<dbReference type="InterPro" id="IPR042989">
    <property type="entry name" value="ZMY15"/>
</dbReference>
<dbReference type="OMA" id="CQCRSSI"/>
<keyword evidence="3" id="KW-0862">Zinc</keyword>